<dbReference type="GO" id="GO:0000049">
    <property type="term" value="F:tRNA binding"/>
    <property type="evidence" value="ECO:0007669"/>
    <property type="project" value="UniProtKB-UniRule"/>
</dbReference>
<dbReference type="Gene3D" id="3.40.50.1470">
    <property type="entry name" value="Peptidyl-tRNA hydrolase"/>
    <property type="match status" value="1"/>
</dbReference>
<dbReference type="PANTHER" id="PTHR17224:SF1">
    <property type="entry name" value="PEPTIDYL-TRNA HYDROLASE"/>
    <property type="match status" value="1"/>
</dbReference>
<feature type="active site" description="Proton acceptor" evidence="7">
    <location>
        <position position="33"/>
    </location>
</feature>
<dbReference type="InterPro" id="IPR036416">
    <property type="entry name" value="Pept_tRNA_hydro_sf"/>
</dbReference>
<comment type="subunit">
    <text evidence="7">Monomer.</text>
</comment>
<protein>
    <recommendedName>
        <fullName evidence="6 7">Peptidyl-tRNA hydrolase</fullName>
        <shortName evidence="7">Pth</shortName>
        <ecNumber evidence="1 7">3.1.1.29</ecNumber>
    </recommendedName>
</protein>
<dbReference type="EC" id="3.1.1.29" evidence="1 7"/>
<accession>A0A0G0Z451</accession>
<dbReference type="FunFam" id="3.40.50.1470:FF:000001">
    <property type="entry name" value="Peptidyl-tRNA hydrolase"/>
    <property type="match status" value="1"/>
</dbReference>
<dbReference type="HAMAP" id="MF_00083">
    <property type="entry name" value="Pept_tRNA_hydro_bact"/>
    <property type="match status" value="1"/>
</dbReference>
<dbReference type="SUPFAM" id="SSF53178">
    <property type="entry name" value="Peptidyl-tRNA hydrolase-like"/>
    <property type="match status" value="1"/>
</dbReference>
<dbReference type="CDD" id="cd00462">
    <property type="entry name" value="PTH"/>
    <property type="match status" value="1"/>
</dbReference>
<dbReference type="Proteomes" id="UP000034516">
    <property type="component" value="Unassembled WGS sequence"/>
</dbReference>
<evidence type="ECO:0000256" key="9">
    <source>
        <dbReference type="RuleBase" id="RU004320"/>
    </source>
</evidence>
<dbReference type="GO" id="GO:0004045">
    <property type="term" value="F:peptidyl-tRNA hydrolase activity"/>
    <property type="evidence" value="ECO:0007669"/>
    <property type="project" value="UniProtKB-UniRule"/>
</dbReference>
<organism evidence="10 11">
    <name type="scientific">Candidatus Kuenenbacteria bacterium GW2011_GWA2_42_15</name>
    <dbReference type="NCBI Taxonomy" id="1618677"/>
    <lineage>
        <taxon>Bacteria</taxon>
        <taxon>Candidatus Kueneniibacteriota</taxon>
    </lineage>
</organism>
<dbReference type="PATRIC" id="fig|1618677.3.peg.53"/>
<evidence type="ECO:0000313" key="10">
    <source>
        <dbReference type="EMBL" id="KKS43517.1"/>
    </source>
</evidence>
<evidence type="ECO:0000256" key="2">
    <source>
        <dbReference type="ARBA" id="ARBA00022555"/>
    </source>
</evidence>
<dbReference type="PROSITE" id="PS01196">
    <property type="entry name" value="PEPT_TRNA_HYDROL_2"/>
    <property type="match status" value="1"/>
</dbReference>
<proteinExistence type="inferred from homology"/>
<comment type="subcellular location">
    <subcellularLocation>
        <location evidence="7">Cytoplasm</location>
    </subcellularLocation>
</comment>
<dbReference type="PANTHER" id="PTHR17224">
    <property type="entry name" value="PEPTIDYL-TRNA HYDROLASE"/>
    <property type="match status" value="1"/>
</dbReference>
<evidence type="ECO:0000313" key="11">
    <source>
        <dbReference type="Proteomes" id="UP000034516"/>
    </source>
</evidence>
<dbReference type="NCBIfam" id="TIGR00447">
    <property type="entry name" value="pth"/>
    <property type="match status" value="1"/>
</dbReference>
<feature type="binding site" evidence="7">
    <location>
        <position position="80"/>
    </location>
    <ligand>
        <name>tRNA</name>
        <dbReference type="ChEBI" id="CHEBI:17843"/>
    </ligand>
</feature>
<name>A0A0G0Z451_9BACT</name>
<keyword evidence="3 7" id="KW-0378">Hydrolase</keyword>
<evidence type="ECO:0000256" key="3">
    <source>
        <dbReference type="ARBA" id="ARBA00022801"/>
    </source>
</evidence>
<dbReference type="Pfam" id="PF01195">
    <property type="entry name" value="Pept_tRNA_hydro"/>
    <property type="match status" value="1"/>
</dbReference>
<reference evidence="10 11" key="1">
    <citation type="journal article" date="2015" name="Nature">
        <title>rRNA introns, odd ribosomes, and small enigmatic genomes across a large radiation of phyla.</title>
        <authorList>
            <person name="Brown C.T."/>
            <person name="Hug L.A."/>
            <person name="Thomas B.C."/>
            <person name="Sharon I."/>
            <person name="Castelle C.J."/>
            <person name="Singh A."/>
            <person name="Wilkins M.J."/>
            <person name="Williams K.H."/>
            <person name="Banfield J.F."/>
        </authorList>
    </citation>
    <scope>NUCLEOTIDE SEQUENCE [LARGE SCALE GENOMIC DNA]</scope>
</reference>
<keyword evidence="2 7" id="KW-0820">tRNA-binding</keyword>
<evidence type="ECO:0000256" key="1">
    <source>
        <dbReference type="ARBA" id="ARBA00013260"/>
    </source>
</evidence>
<comment type="catalytic activity">
    <reaction evidence="7 8">
        <text>an N-acyl-L-alpha-aminoacyl-tRNA + H2O = an N-acyl-L-amino acid + a tRNA + H(+)</text>
        <dbReference type="Rhea" id="RHEA:54448"/>
        <dbReference type="Rhea" id="RHEA-COMP:10123"/>
        <dbReference type="Rhea" id="RHEA-COMP:13883"/>
        <dbReference type="ChEBI" id="CHEBI:15377"/>
        <dbReference type="ChEBI" id="CHEBI:15378"/>
        <dbReference type="ChEBI" id="CHEBI:59874"/>
        <dbReference type="ChEBI" id="CHEBI:78442"/>
        <dbReference type="ChEBI" id="CHEBI:138191"/>
        <dbReference type="EC" id="3.1.1.29"/>
    </reaction>
</comment>
<dbReference type="InterPro" id="IPR001328">
    <property type="entry name" value="Pept_tRNA_hydro"/>
</dbReference>
<comment type="caution">
    <text evidence="10">The sequence shown here is derived from an EMBL/GenBank/DDBJ whole genome shotgun (WGS) entry which is preliminary data.</text>
</comment>
<dbReference type="GO" id="GO:0006515">
    <property type="term" value="P:protein quality control for misfolded or incompletely synthesized proteins"/>
    <property type="evidence" value="ECO:0007669"/>
    <property type="project" value="UniProtKB-UniRule"/>
</dbReference>
<feature type="binding site" evidence="7">
    <location>
        <position position="128"/>
    </location>
    <ligand>
        <name>tRNA</name>
        <dbReference type="ChEBI" id="CHEBI:17843"/>
    </ligand>
</feature>
<feature type="site" description="Discriminates between blocked and unblocked aminoacyl-tRNA" evidence="7">
    <location>
        <position position="23"/>
    </location>
</feature>
<feature type="site" description="Stabilizes the basic form of H active site to accept a proton" evidence="7">
    <location>
        <position position="107"/>
    </location>
</feature>
<evidence type="ECO:0000256" key="7">
    <source>
        <dbReference type="HAMAP-Rule" id="MF_00083"/>
    </source>
</evidence>
<evidence type="ECO:0000256" key="5">
    <source>
        <dbReference type="ARBA" id="ARBA00038063"/>
    </source>
</evidence>
<gene>
    <name evidence="7" type="primary">pth</name>
    <name evidence="10" type="ORF">UV02_C0002G0018</name>
</gene>
<evidence type="ECO:0000256" key="4">
    <source>
        <dbReference type="ARBA" id="ARBA00022884"/>
    </source>
</evidence>
<dbReference type="PROSITE" id="PS01195">
    <property type="entry name" value="PEPT_TRNA_HYDROL_1"/>
    <property type="match status" value="1"/>
</dbReference>
<evidence type="ECO:0000256" key="6">
    <source>
        <dbReference type="ARBA" id="ARBA00050038"/>
    </source>
</evidence>
<dbReference type="GO" id="GO:0005737">
    <property type="term" value="C:cytoplasm"/>
    <property type="evidence" value="ECO:0007669"/>
    <property type="project" value="UniProtKB-SubCell"/>
</dbReference>
<comment type="similarity">
    <text evidence="5 7 9">Belongs to the PTH family.</text>
</comment>
<comment type="function">
    <text evidence="7">Hydrolyzes ribosome-free peptidyl-tRNAs (with 1 or more amino acids incorporated), which drop off the ribosome during protein synthesis, or as a result of ribosome stalling.</text>
</comment>
<comment type="function">
    <text evidence="7">Catalyzes the release of premature peptidyl moieties from peptidyl-tRNA molecules trapped in stalled 50S ribosomal subunits, and thus maintains levels of free tRNAs and 50S ribosomes.</text>
</comment>
<keyword evidence="7" id="KW-0963">Cytoplasm</keyword>
<dbReference type="InterPro" id="IPR018171">
    <property type="entry name" value="Pept_tRNA_hydro_CS"/>
</dbReference>
<dbReference type="AlphaFoldDB" id="A0A0G0Z451"/>
<dbReference type="GO" id="GO:0072344">
    <property type="term" value="P:rescue of stalled ribosome"/>
    <property type="evidence" value="ECO:0007669"/>
    <property type="project" value="UniProtKB-UniRule"/>
</dbReference>
<feature type="binding site" evidence="7">
    <location>
        <position position="82"/>
    </location>
    <ligand>
        <name>tRNA</name>
        <dbReference type="ChEBI" id="CHEBI:17843"/>
    </ligand>
</feature>
<evidence type="ECO:0000256" key="8">
    <source>
        <dbReference type="RuleBase" id="RU000673"/>
    </source>
</evidence>
<keyword evidence="4 7" id="KW-0694">RNA-binding</keyword>
<feature type="binding site" evidence="7">
    <location>
        <position position="28"/>
    </location>
    <ligand>
        <name>tRNA</name>
        <dbReference type="ChEBI" id="CHEBI:17843"/>
    </ligand>
</feature>
<sequence>MKLPKTALSGEKNNLFLIVGLGNPGEEYANTRHNVGFLALDFLASEWGLNKFKSQKKFKALTTEGWLENKKIILAKPETFMNNSGGTVGALKNFYKTGSEKIIAVYDELDLPFGKIRVRADGSSAGHNGIKSIIAKLGTDKFKRVRIGTRNEQAEKMEASDFVLAKFSKREELILKKEILPAAMEEIEKIIG</sequence>
<dbReference type="EMBL" id="LCCW01000002">
    <property type="protein sequence ID" value="KKS43517.1"/>
    <property type="molecule type" value="Genomic_DNA"/>
</dbReference>